<keyword evidence="5" id="KW-1185">Reference proteome</keyword>
<dbReference type="Pfam" id="PF02458">
    <property type="entry name" value="Transferase"/>
    <property type="match status" value="1"/>
</dbReference>
<dbReference type="Gene3D" id="3.30.559.10">
    <property type="entry name" value="Chloramphenicol acetyltransferase-like domain"/>
    <property type="match status" value="2"/>
</dbReference>
<evidence type="ECO:0000256" key="2">
    <source>
        <dbReference type="ARBA" id="ARBA00022679"/>
    </source>
</evidence>
<gene>
    <name evidence="4" type="ORF">FH972_009291</name>
</gene>
<dbReference type="PANTHER" id="PTHR31623">
    <property type="entry name" value="F21J9.9"/>
    <property type="match status" value="1"/>
</dbReference>
<proteinExistence type="inferred from homology"/>
<name>A0A5N6R1I4_9ROSI</name>
<sequence>MKVDVHVISTDTIKPSSPTPDHLRHHTLSFIDQITPPIFMPLVLFYQREDARANLTNEERQDRIKISLSEALTRFYPLAGRVKDNFHVDCNDEGVHYVEAKATCQLSEFLEDPNPAENNKFLPFSLDDVNEHALAIQFTSFDCGGIAIGLVFAHKVADASSFFLFLNSFAAIARGSGDIATPRFDAAKIFPPETFLSKSPIAGVVKKNISIKRFVFDSSAVAAIRAKYSTDDTNIEYPRPTRVEALSAFIYSRFVASTQPDADPNKVCTVFNIANLRPRMEPPLSENYFGNMSVSTVSVLSRDTEDGFHSLVIPVRDAIRKADMNYVRSFKQSGGHLSFIIDNAERLRNGEVISLAFTSLCRFPVFEADFGWGKPLWVGSGRLIYPNLVTFFDRKSGSGVEVWINLEEEDMAKFEVDKELLAHVSSTKVYEV</sequence>
<protein>
    <submittedName>
        <fullName evidence="4">Uncharacterized protein</fullName>
    </submittedName>
</protein>
<evidence type="ECO:0000313" key="5">
    <source>
        <dbReference type="Proteomes" id="UP000327013"/>
    </source>
</evidence>
<dbReference type="InterPro" id="IPR023213">
    <property type="entry name" value="CAT-like_dom_sf"/>
</dbReference>
<keyword evidence="2" id="KW-0808">Transferase</keyword>
<evidence type="ECO:0000313" key="4">
    <source>
        <dbReference type="EMBL" id="KAE8023616.1"/>
    </source>
</evidence>
<dbReference type="GO" id="GO:0016746">
    <property type="term" value="F:acyltransferase activity"/>
    <property type="evidence" value="ECO:0007669"/>
    <property type="project" value="UniProtKB-KW"/>
</dbReference>
<dbReference type="Proteomes" id="UP000327013">
    <property type="component" value="Chromosome 3"/>
</dbReference>
<keyword evidence="3" id="KW-0012">Acyltransferase</keyword>
<dbReference type="OrthoDB" id="671439at2759"/>
<accession>A0A5N6R1I4</accession>
<dbReference type="EMBL" id="CM017323">
    <property type="protein sequence ID" value="KAE8023616.1"/>
    <property type="molecule type" value="Genomic_DNA"/>
</dbReference>
<reference evidence="4 5" key="1">
    <citation type="submission" date="2019-06" db="EMBL/GenBank/DDBJ databases">
        <title>A chromosomal-level reference genome of Carpinus fangiana (Coryloideae, Betulaceae).</title>
        <authorList>
            <person name="Yang X."/>
            <person name="Wang Z."/>
            <person name="Zhang L."/>
            <person name="Hao G."/>
            <person name="Liu J."/>
            <person name="Yang Y."/>
        </authorList>
    </citation>
    <scope>NUCLEOTIDE SEQUENCE [LARGE SCALE GENOMIC DNA]</scope>
    <source>
        <strain evidence="4">Cfa_2016G</strain>
        <tissue evidence="4">Leaf</tissue>
    </source>
</reference>
<evidence type="ECO:0000256" key="3">
    <source>
        <dbReference type="ARBA" id="ARBA00023315"/>
    </source>
</evidence>
<comment type="similarity">
    <text evidence="1">Belongs to the plant acyltransferase family.</text>
</comment>
<organism evidence="4 5">
    <name type="scientific">Carpinus fangiana</name>
    <dbReference type="NCBI Taxonomy" id="176857"/>
    <lineage>
        <taxon>Eukaryota</taxon>
        <taxon>Viridiplantae</taxon>
        <taxon>Streptophyta</taxon>
        <taxon>Embryophyta</taxon>
        <taxon>Tracheophyta</taxon>
        <taxon>Spermatophyta</taxon>
        <taxon>Magnoliopsida</taxon>
        <taxon>eudicotyledons</taxon>
        <taxon>Gunneridae</taxon>
        <taxon>Pentapetalae</taxon>
        <taxon>rosids</taxon>
        <taxon>fabids</taxon>
        <taxon>Fagales</taxon>
        <taxon>Betulaceae</taxon>
        <taxon>Carpinus</taxon>
    </lineage>
</organism>
<dbReference type="PANTHER" id="PTHR31623:SF17">
    <property type="entry name" value="F21J9.9"/>
    <property type="match status" value="1"/>
</dbReference>
<evidence type="ECO:0000256" key="1">
    <source>
        <dbReference type="ARBA" id="ARBA00009861"/>
    </source>
</evidence>
<dbReference type="AlphaFoldDB" id="A0A5N6R1I4"/>